<sequence>MKYLSHIATTVSCFGGFLFGYDLGVISGVLAMPSFAPYFGMQGDAQHIAKVKGDIVSLLQAGCCVGALLINFFADPFGRKKAIMLGSVVFLIGGILQTVAQNVDTMMAGRFVTGLGVGAESALVPMYIAEIAPRKLRGRLGTLWQFLVCCGIMVSYWVDYGCLRHIPEGDAQWRTPMGIQLVPGGILLIGMIFLPESLRWLALKDRKEDVIKNLCALRDLPEDHPDIQKELNEINTAIALERESKTSHWREMLEPANLRRLFIGVWLQIFQQWTGTNAINYYAPDIFGSIGLDSNETDILATGVYGVVKVAFVFVSFFMVDTRLGRRNTLMLGSSIMFIAFFILGGMILGIQKDNAGRDLTNGNVSVGAKGYVAMVMIYLFAVGYEFSWGPIVWIVCSEIFPSRTRAASLSITTAFNWAMNAVIAKVTPIMMANITYGTYFFFGCCAVIMGAFAFLLLPETRGRSLEEIDEVFRGTVWAYKDNYVWRRKDEAVKERKDDPEEGQKDVSSLEPEQVKH</sequence>
<comment type="subcellular location">
    <subcellularLocation>
        <location evidence="1">Membrane</location>
        <topology evidence="1">Multi-pass membrane protein</topology>
    </subcellularLocation>
</comment>
<evidence type="ECO:0000313" key="11">
    <source>
        <dbReference type="EMBL" id="ORY94966.1"/>
    </source>
</evidence>
<evidence type="ECO:0000256" key="8">
    <source>
        <dbReference type="SAM" id="MobiDB-lite"/>
    </source>
</evidence>
<keyword evidence="4 9" id="KW-0812">Transmembrane</keyword>
<dbReference type="PRINTS" id="PR00171">
    <property type="entry name" value="SUGRTRNSPORT"/>
</dbReference>
<dbReference type="InterPro" id="IPR036259">
    <property type="entry name" value="MFS_trans_sf"/>
</dbReference>
<dbReference type="FunCoup" id="A0A1X2H8T4">
    <property type="interactions" value="332"/>
</dbReference>
<dbReference type="Pfam" id="PF00083">
    <property type="entry name" value="Sugar_tr"/>
    <property type="match status" value="1"/>
</dbReference>
<accession>A0A1X2H8T4</accession>
<evidence type="ECO:0000256" key="1">
    <source>
        <dbReference type="ARBA" id="ARBA00004141"/>
    </source>
</evidence>
<evidence type="ECO:0000256" key="2">
    <source>
        <dbReference type="ARBA" id="ARBA00010992"/>
    </source>
</evidence>
<feature type="transmembrane region" description="Helical" evidence="9">
    <location>
        <begin position="371"/>
        <end position="395"/>
    </location>
</feature>
<dbReference type="PANTHER" id="PTHR48022">
    <property type="entry name" value="PLASTIDIC GLUCOSE TRANSPORTER 4"/>
    <property type="match status" value="1"/>
</dbReference>
<evidence type="ECO:0000313" key="12">
    <source>
        <dbReference type="Proteomes" id="UP000242180"/>
    </source>
</evidence>
<evidence type="ECO:0000259" key="10">
    <source>
        <dbReference type="PROSITE" id="PS50850"/>
    </source>
</evidence>
<protein>
    <submittedName>
        <fullName evidence="11">General substrate transporter</fullName>
    </submittedName>
</protein>
<evidence type="ECO:0000256" key="6">
    <source>
        <dbReference type="ARBA" id="ARBA00023136"/>
    </source>
</evidence>
<feature type="transmembrane region" description="Helical" evidence="9">
    <location>
        <begin position="261"/>
        <end position="279"/>
    </location>
</feature>
<evidence type="ECO:0000256" key="5">
    <source>
        <dbReference type="ARBA" id="ARBA00022989"/>
    </source>
</evidence>
<comment type="similarity">
    <text evidence="2 7">Belongs to the major facilitator superfamily. Sugar transporter (TC 2.A.1.1) family.</text>
</comment>
<dbReference type="PROSITE" id="PS50850">
    <property type="entry name" value="MFS"/>
    <property type="match status" value="1"/>
</dbReference>
<feature type="compositionally biased region" description="Basic and acidic residues" evidence="8">
    <location>
        <begin position="491"/>
        <end position="505"/>
    </location>
</feature>
<feature type="transmembrane region" description="Helical" evidence="9">
    <location>
        <begin position="106"/>
        <end position="128"/>
    </location>
</feature>
<dbReference type="GO" id="GO:0016020">
    <property type="term" value="C:membrane"/>
    <property type="evidence" value="ECO:0007669"/>
    <property type="project" value="UniProtKB-SubCell"/>
</dbReference>
<dbReference type="STRING" id="13706.A0A1X2H8T4"/>
<feature type="transmembrane region" description="Helical" evidence="9">
    <location>
        <begin position="178"/>
        <end position="198"/>
    </location>
</feature>
<feature type="transmembrane region" description="Helical" evidence="9">
    <location>
        <begin position="55"/>
        <end position="74"/>
    </location>
</feature>
<dbReference type="NCBIfam" id="TIGR00879">
    <property type="entry name" value="SP"/>
    <property type="match status" value="1"/>
</dbReference>
<evidence type="ECO:0000256" key="7">
    <source>
        <dbReference type="RuleBase" id="RU003346"/>
    </source>
</evidence>
<dbReference type="InterPro" id="IPR003663">
    <property type="entry name" value="Sugar/inositol_transpt"/>
</dbReference>
<gene>
    <name evidence="11" type="ORF">BCR43DRAFT_494896</name>
</gene>
<dbReference type="InParanoid" id="A0A1X2H8T4"/>
<dbReference type="AlphaFoldDB" id="A0A1X2H8T4"/>
<comment type="caution">
    <text evidence="11">The sequence shown here is derived from an EMBL/GenBank/DDBJ whole genome shotgun (WGS) entry which is preliminary data.</text>
</comment>
<evidence type="ECO:0000256" key="4">
    <source>
        <dbReference type="ARBA" id="ARBA00022692"/>
    </source>
</evidence>
<dbReference type="Gene3D" id="1.20.1250.20">
    <property type="entry name" value="MFS general substrate transporter like domains"/>
    <property type="match status" value="1"/>
</dbReference>
<dbReference type="InterPro" id="IPR050360">
    <property type="entry name" value="MFS_Sugar_Transporters"/>
</dbReference>
<dbReference type="InterPro" id="IPR020846">
    <property type="entry name" value="MFS_dom"/>
</dbReference>
<dbReference type="PANTHER" id="PTHR48022:SF23">
    <property type="entry name" value="MAJOR FACILITATOR SUPERFAMILY (MFS) PROFILE DOMAIN-CONTAINING PROTEIN"/>
    <property type="match status" value="1"/>
</dbReference>
<dbReference type="EMBL" id="MCGN01000007">
    <property type="protein sequence ID" value="ORY94966.1"/>
    <property type="molecule type" value="Genomic_DNA"/>
</dbReference>
<dbReference type="CDD" id="cd17356">
    <property type="entry name" value="MFS_HXT"/>
    <property type="match status" value="1"/>
</dbReference>
<dbReference type="InterPro" id="IPR005829">
    <property type="entry name" value="Sugar_transporter_CS"/>
</dbReference>
<feature type="transmembrane region" description="Helical" evidence="9">
    <location>
        <begin position="437"/>
        <end position="458"/>
    </location>
</feature>
<dbReference type="GO" id="GO:0005351">
    <property type="term" value="F:carbohydrate:proton symporter activity"/>
    <property type="evidence" value="ECO:0007669"/>
    <property type="project" value="TreeGrafter"/>
</dbReference>
<dbReference type="OrthoDB" id="4142200at2759"/>
<keyword evidence="5 9" id="KW-1133">Transmembrane helix</keyword>
<keyword evidence="6 9" id="KW-0472">Membrane</keyword>
<evidence type="ECO:0000256" key="9">
    <source>
        <dbReference type="SAM" id="Phobius"/>
    </source>
</evidence>
<feature type="transmembrane region" description="Helical" evidence="9">
    <location>
        <begin position="407"/>
        <end position="425"/>
    </location>
</feature>
<feature type="transmembrane region" description="Helical" evidence="9">
    <location>
        <begin position="81"/>
        <end position="100"/>
    </location>
</feature>
<dbReference type="FunFam" id="1.20.1250.20:FF:000026">
    <property type="entry name" value="MFS quinate transporter QutD"/>
    <property type="match status" value="1"/>
</dbReference>
<feature type="transmembrane region" description="Helical" evidence="9">
    <location>
        <begin position="330"/>
        <end position="351"/>
    </location>
</feature>
<dbReference type="InterPro" id="IPR005828">
    <property type="entry name" value="MFS_sugar_transport-like"/>
</dbReference>
<keyword evidence="3 7" id="KW-0813">Transport</keyword>
<feature type="domain" description="Major facilitator superfamily (MFS) profile" evidence="10">
    <location>
        <begin position="8"/>
        <end position="462"/>
    </location>
</feature>
<organism evidence="11 12">
    <name type="scientific">Syncephalastrum racemosum</name>
    <name type="common">Filamentous fungus</name>
    <dbReference type="NCBI Taxonomy" id="13706"/>
    <lineage>
        <taxon>Eukaryota</taxon>
        <taxon>Fungi</taxon>
        <taxon>Fungi incertae sedis</taxon>
        <taxon>Mucoromycota</taxon>
        <taxon>Mucoromycotina</taxon>
        <taxon>Mucoromycetes</taxon>
        <taxon>Mucorales</taxon>
        <taxon>Syncephalastraceae</taxon>
        <taxon>Syncephalastrum</taxon>
    </lineage>
</organism>
<keyword evidence="12" id="KW-1185">Reference proteome</keyword>
<dbReference type="Proteomes" id="UP000242180">
    <property type="component" value="Unassembled WGS sequence"/>
</dbReference>
<feature type="transmembrane region" description="Helical" evidence="9">
    <location>
        <begin position="299"/>
        <end position="318"/>
    </location>
</feature>
<name>A0A1X2H8T4_SYNRA</name>
<dbReference type="PROSITE" id="PS00217">
    <property type="entry name" value="SUGAR_TRANSPORT_2"/>
    <property type="match status" value="1"/>
</dbReference>
<reference evidence="11 12" key="1">
    <citation type="submission" date="2016-07" db="EMBL/GenBank/DDBJ databases">
        <title>Pervasive Adenine N6-methylation of Active Genes in Fungi.</title>
        <authorList>
            <consortium name="DOE Joint Genome Institute"/>
            <person name="Mondo S.J."/>
            <person name="Dannebaum R.O."/>
            <person name="Kuo R.C."/>
            <person name="Labutti K."/>
            <person name="Haridas S."/>
            <person name="Kuo A."/>
            <person name="Salamov A."/>
            <person name="Ahrendt S.R."/>
            <person name="Lipzen A."/>
            <person name="Sullivan W."/>
            <person name="Andreopoulos W.B."/>
            <person name="Clum A."/>
            <person name="Lindquist E."/>
            <person name="Daum C."/>
            <person name="Ramamoorthy G.K."/>
            <person name="Gryganskyi A."/>
            <person name="Culley D."/>
            <person name="Magnuson J.K."/>
            <person name="James T.Y."/>
            <person name="O'Malley M.A."/>
            <person name="Stajich J.E."/>
            <person name="Spatafora J.W."/>
            <person name="Visel A."/>
            <person name="Grigoriev I.V."/>
        </authorList>
    </citation>
    <scope>NUCLEOTIDE SEQUENCE [LARGE SCALE GENOMIC DNA]</scope>
    <source>
        <strain evidence="11 12">NRRL 2496</strain>
    </source>
</reference>
<evidence type="ECO:0000256" key="3">
    <source>
        <dbReference type="ARBA" id="ARBA00022448"/>
    </source>
</evidence>
<feature type="transmembrane region" description="Helical" evidence="9">
    <location>
        <begin position="140"/>
        <end position="158"/>
    </location>
</feature>
<dbReference type="SUPFAM" id="SSF103473">
    <property type="entry name" value="MFS general substrate transporter"/>
    <property type="match status" value="1"/>
</dbReference>
<proteinExistence type="inferred from homology"/>
<dbReference type="OMA" id="APMYCTE"/>
<feature type="region of interest" description="Disordered" evidence="8">
    <location>
        <begin position="491"/>
        <end position="517"/>
    </location>
</feature>